<dbReference type="Gene3D" id="3.30.1490.20">
    <property type="entry name" value="ATP-grasp fold, A domain"/>
    <property type="match status" value="1"/>
</dbReference>
<dbReference type="InterPro" id="IPR013650">
    <property type="entry name" value="ATP-grasp_succ-CoA_synth-type"/>
</dbReference>
<comment type="subunit">
    <text evidence="12">Heterodimer of an alpha and a beta subunit. The beta subunit determines specificity for GTP.</text>
</comment>
<dbReference type="InterPro" id="IPR005809">
    <property type="entry name" value="Succ_CoA_ligase-like_bsu"/>
</dbReference>
<keyword evidence="17" id="KW-1185">Reference proteome</keyword>
<dbReference type="Proteomes" id="UP001107558">
    <property type="component" value="Chromosome 3"/>
</dbReference>
<dbReference type="GO" id="GO:0046872">
    <property type="term" value="F:metal ion binding"/>
    <property type="evidence" value="ECO:0007669"/>
    <property type="project" value="UniProtKB-KW"/>
</dbReference>
<dbReference type="OrthoDB" id="1552at2759"/>
<keyword evidence="9" id="KW-0809">Transit peptide</keyword>
<evidence type="ECO:0000256" key="11">
    <source>
        <dbReference type="ARBA" id="ARBA00053833"/>
    </source>
</evidence>
<evidence type="ECO:0000313" key="16">
    <source>
        <dbReference type="EMBL" id="KAG5671971.1"/>
    </source>
</evidence>
<feature type="domain" description="ATP-citrate synthase/succinyl-CoA ligase C-terminal" evidence="14">
    <location>
        <begin position="287"/>
        <end position="407"/>
    </location>
</feature>
<comment type="cofactor">
    <cofactor evidence="1">
        <name>Mg(2+)</name>
        <dbReference type="ChEBI" id="CHEBI:18420"/>
    </cofactor>
</comment>
<evidence type="ECO:0000256" key="4">
    <source>
        <dbReference type="ARBA" id="ARBA00022598"/>
    </source>
</evidence>
<evidence type="ECO:0000256" key="9">
    <source>
        <dbReference type="ARBA" id="ARBA00022946"/>
    </source>
</evidence>
<dbReference type="PIRSF" id="PIRSF001554">
    <property type="entry name" value="SucCS_beta"/>
    <property type="match status" value="1"/>
</dbReference>
<evidence type="ECO:0000256" key="6">
    <source>
        <dbReference type="ARBA" id="ARBA00022741"/>
    </source>
</evidence>
<evidence type="ECO:0000259" key="15">
    <source>
        <dbReference type="Pfam" id="PF08442"/>
    </source>
</evidence>
<dbReference type="GO" id="GO:0004776">
    <property type="term" value="F:succinate-CoA ligase (GDP-forming) activity"/>
    <property type="evidence" value="ECO:0007669"/>
    <property type="project" value="UniProtKB-EC"/>
</dbReference>
<dbReference type="AlphaFoldDB" id="A0A9J6BRA4"/>
<dbReference type="PANTHER" id="PTHR11815:SF1">
    <property type="entry name" value="SUCCINATE--COA LIGASE [ADP-FORMING] SUBUNIT BETA, MITOCHONDRIAL"/>
    <property type="match status" value="1"/>
</dbReference>
<dbReference type="GO" id="GO:0006099">
    <property type="term" value="P:tricarboxylic acid cycle"/>
    <property type="evidence" value="ECO:0007669"/>
    <property type="project" value="UniProtKB-KW"/>
</dbReference>
<evidence type="ECO:0000256" key="1">
    <source>
        <dbReference type="ARBA" id="ARBA00001946"/>
    </source>
</evidence>
<dbReference type="InterPro" id="IPR016102">
    <property type="entry name" value="Succinyl-CoA_synth-like"/>
</dbReference>
<keyword evidence="7" id="KW-0067">ATP-binding</keyword>
<evidence type="ECO:0000256" key="13">
    <source>
        <dbReference type="ARBA" id="ARBA00082254"/>
    </source>
</evidence>
<proteinExistence type="predicted"/>
<dbReference type="InterPro" id="IPR005811">
    <property type="entry name" value="SUCC_ACL_C"/>
</dbReference>
<evidence type="ECO:0000256" key="3">
    <source>
        <dbReference type="ARBA" id="ARBA00022532"/>
    </source>
</evidence>
<evidence type="ECO:0000256" key="5">
    <source>
        <dbReference type="ARBA" id="ARBA00022723"/>
    </source>
</evidence>
<reference evidence="16" key="1">
    <citation type="submission" date="2021-03" db="EMBL/GenBank/DDBJ databases">
        <title>Chromosome level genome of the anhydrobiotic midge Polypedilum vanderplanki.</title>
        <authorList>
            <person name="Yoshida Y."/>
            <person name="Kikawada T."/>
            <person name="Gusev O."/>
        </authorList>
    </citation>
    <scope>NUCLEOTIDE SEQUENCE</scope>
    <source>
        <strain evidence="16">NIAS01</strain>
        <tissue evidence="16">Whole body or cell culture</tissue>
    </source>
</reference>
<comment type="function">
    <text evidence="11">GTP-specific succinyl-CoA synthetase functions in the citric acid cycle (TCA), coupling the hydrolysis of succinyl-CoA to the synthesis of GTP and thus represents the only step of substrate-level phosphorylation in the TCA. The beta subunit provides nucleotide specificity of the enzyme and binds the substrate succinate, while the binding sites for coenzyme A and phosphate are found in the alpha subunit.</text>
</comment>
<dbReference type="FunFam" id="3.40.50.261:FF:000001">
    <property type="entry name" value="Succinate--CoA ligase [ADP-forming] subunit beta"/>
    <property type="match status" value="1"/>
</dbReference>
<evidence type="ECO:0000259" key="14">
    <source>
        <dbReference type="Pfam" id="PF00549"/>
    </source>
</evidence>
<keyword evidence="3" id="KW-0816">Tricarboxylic acid cycle</keyword>
<dbReference type="GO" id="GO:0005739">
    <property type="term" value="C:mitochondrion"/>
    <property type="evidence" value="ECO:0007669"/>
    <property type="project" value="TreeGrafter"/>
</dbReference>
<dbReference type="PANTHER" id="PTHR11815">
    <property type="entry name" value="SUCCINYL-COA SYNTHETASE BETA CHAIN"/>
    <property type="match status" value="1"/>
</dbReference>
<dbReference type="GO" id="GO:0006104">
    <property type="term" value="P:succinyl-CoA metabolic process"/>
    <property type="evidence" value="ECO:0007669"/>
    <property type="project" value="TreeGrafter"/>
</dbReference>
<sequence length="457" mass="50463">MFRKLAQKTQKLSNFQQIRLLNLQENVSHKILNEHNITTPKFRVARCGKEAEEAAKDLLTKNLVVKAQVLTGGRGLGKFDNGFHGGVHAAISPEEVKQITEKMIGNKLFTKQTENEGKICNSVMVAERKFSRREFYFAFAMDRELGSVLIASSKGGVNIEEIAKYSPESLIIEPIDLQKGITKEMACWILRRVGITDQPSAAIKMLCNLYNLFVKKDCILAEINPYIEDVCLNYFPLDVKLTFDENAEFRQKEIFDLRDESQEDPKELAAAKLGMSYISLNGSIGCLVNGAGLAMATADIIRHHKGSPANFLDVGSMASAEGVKGAIKVIMMDPKVRTIFVNIFGGMAKCDAIAEGLLAAIRELDLKIPVVLRIQGNNFEKARKIIKDANTNVITVNNFDEAAEMAVRCSKIMKLADGGNLNALVSMNLKCDCEPKISNDPTSFTPMMNVDSDSNGI</sequence>
<feature type="domain" description="ATP-grasp fold succinyl-CoA synthetase-type" evidence="15">
    <location>
        <begin position="22"/>
        <end position="227"/>
    </location>
</feature>
<keyword evidence="8" id="KW-0460">Magnesium</keyword>
<dbReference type="NCBIfam" id="NF001913">
    <property type="entry name" value="PRK00696.1"/>
    <property type="match status" value="1"/>
</dbReference>
<comment type="pathway">
    <text evidence="2">Carbohydrate metabolism; tricarboxylic acid cycle; succinate from succinyl-CoA (ligase route): step 1/1.</text>
</comment>
<dbReference type="Gene3D" id="3.30.470.20">
    <property type="entry name" value="ATP-grasp fold, B domain"/>
    <property type="match status" value="1"/>
</dbReference>
<keyword evidence="5" id="KW-0479">Metal-binding</keyword>
<dbReference type="FunFam" id="3.30.1490.20:FF:000004">
    <property type="entry name" value="Succinate--CoA ligase [ADP-forming] subunit beta, mitochondrial"/>
    <property type="match status" value="1"/>
</dbReference>
<comment type="caution">
    <text evidence="16">The sequence shown here is derived from an EMBL/GenBank/DDBJ whole genome shotgun (WGS) entry which is preliminary data.</text>
</comment>
<organism evidence="16 17">
    <name type="scientific">Polypedilum vanderplanki</name>
    <name type="common">Sleeping chironomid midge</name>
    <dbReference type="NCBI Taxonomy" id="319348"/>
    <lineage>
        <taxon>Eukaryota</taxon>
        <taxon>Metazoa</taxon>
        <taxon>Ecdysozoa</taxon>
        <taxon>Arthropoda</taxon>
        <taxon>Hexapoda</taxon>
        <taxon>Insecta</taxon>
        <taxon>Pterygota</taxon>
        <taxon>Neoptera</taxon>
        <taxon>Endopterygota</taxon>
        <taxon>Diptera</taxon>
        <taxon>Nematocera</taxon>
        <taxon>Chironomoidea</taxon>
        <taxon>Chironomidae</taxon>
        <taxon>Chironominae</taxon>
        <taxon>Polypedilum</taxon>
        <taxon>Polypedilum</taxon>
    </lineage>
</organism>
<dbReference type="GO" id="GO:0004775">
    <property type="term" value="F:succinate-CoA ligase (ADP-forming) activity"/>
    <property type="evidence" value="ECO:0007669"/>
    <property type="project" value="TreeGrafter"/>
</dbReference>
<dbReference type="GO" id="GO:0042709">
    <property type="term" value="C:succinate-CoA ligase complex"/>
    <property type="evidence" value="ECO:0007669"/>
    <property type="project" value="TreeGrafter"/>
</dbReference>
<evidence type="ECO:0000256" key="2">
    <source>
        <dbReference type="ARBA" id="ARBA00005064"/>
    </source>
</evidence>
<dbReference type="SUPFAM" id="SSF52210">
    <property type="entry name" value="Succinyl-CoA synthetase domains"/>
    <property type="match status" value="1"/>
</dbReference>
<dbReference type="InterPro" id="IPR013815">
    <property type="entry name" value="ATP_grasp_subdomain_1"/>
</dbReference>
<evidence type="ECO:0000256" key="10">
    <source>
        <dbReference type="ARBA" id="ARBA00052879"/>
    </source>
</evidence>
<gene>
    <name evidence="16" type="ORF">PVAND_002135</name>
</gene>
<dbReference type="GO" id="GO:0005524">
    <property type="term" value="F:ATP binding"/>
    <property type="evidence" value="ECO:0007669"/>
    <property type="project" value="UniProtKB-KW"/>
</dbReference>
<dbReference type="Pfam" id="PF00549">
    <property type="entry name" value="Ligase_CoA"/>
    <property type="match status" value="1"/>
</dbReference>
<evidence type="ECO:0000256" key="7">
    <source>
        <dbReference type="ARBA" id="ARBA00022840"/>
    </source>
</evidence>
<name>A0A9J6BRA4_POLVA</name>
<dbReference type="SUPFAM" id="SSF56059">
    <property type="entry name" value="Glutathione synthetase ATP-binding domain-like"/>
    <property type="match status" value="1"/>
</dbReference>
<evidence type="ECO:0000256" key="8">
    <source>
        <dbReference type="ARBA" id="ARBA00022842"/>
    </source>
</evidence>
<comment type="catalytic activity">
    <reaction evidence="10">
        <text>GTP + succinate + CoA = succinyl-CoA + GDP + phosphate</text>
        <dbReference type="Rhea" id="RHEA:22120"/>
        <dbReference type="ChEBI" id="CHEBI:30031"/>
        <dbReference type="ChEBI" id="CHEBI:37565"/>
        <dbReference type="ChEBI" id="CHEBI:43474"/>
        <dbReference type="ChEBI" id="CHEBI:57287"/>
        <dbReference type="ChEBI" id="CHEBI:57292"/>
        <dbReference type="ChEBI" id="CHEBI:58189"/>
        <dbReference type="EC" id="6.2.1.4"/>
    </reaction>
</comment>
<dbReference type="EMBL" id="JADBJN010000003">
    <property type="protein sequence ID" value="KAG5671971.1"/>
    <property type="molecule type" value="Genomic_DNA"/>
</dbReference>
<dbReference type="Gene3D" id="3.40.50.261">
    <property type="entry name" value="Succinyl-CoA synthetase domains"/>
    <property type="match status" value="1"/>
</dbReference>
<accession>A0A9J6BRA4</accession>
<dbReference type="FunFam" id="3.30.470.20:FF:000002">
    <property type="entry name" value="Succinate--CoA ligase [ADP-forming] subunit beta"/>
    <property type="match status" value="1"/>
</dbReference>
<evidence type="ECO:0000313" key="17">
    <source>
        <dbReference type="Proteomes" id="UP001107558"/>
    </source>
</evidence>
<protein>
    <recommendedName>
        <fullName evidence="13">Succinyl-CoA synthetase beta chain</fullName>
    </recommendedName>
</protein>
<evidence type="ECO:0000256" key="12">
    <source>
        <dbReference type="ARBA" id="ARBA00063570"/>
    </source>
</evidence>
<keyword evidence="6" id="KW-0547">Nucleotide-binding</keyword>
<dbReference type="Pfam" id="PF08442">
    <property type="entry name" value="ATP-grasp_2"/>
    <property type="match status" value="1"/>
</dbReference>
<keyword evidence="4" id="KW-0436">Ligase</keyword>